<evidence type="ECO:0008006" key="3">
    <source>
        <dbReference type="Google" id="ProtNLM"/>
    </source>
</evidence>
<evidence type="ECO:0000313" key="2">
    <source>
        <dbReference type="Proteomes" id="UP001501474"/>
    </source>
</evidence>
<dbReference type="Gene3D" id="1.25.40.10">
    <property type="entry name" value="Tetratricopeptide repeat domain"/>
    <property type="match status" value="1"/>
</dbReference>
<accession>A0ABN3DFU6</accession>
<dbReference type="Proteomes" id="UP001501474">
    <property type="component" value="Unassembled WGS sequence"/>
</dbReference>
<dbReference type="Pfam" id="PF13365">
    <property type="entry name" value="Trypsin_2"/>
    <property type="match status" value="1"/>
</dbReference>
<protein>
    <recommendedName>
        <fullName evidence="3">Trypsin-like peptidase</fullName>
    </recommendedName>
</protein>
<keyword evidence="2" id="KW-1185">Reference proteome</keyword>
<organism evidence="1 2">
    <name type="scientific">Streptomyces indiaensis</name>
    <dbReference type="NCBI Taxonomy" id="284033"/>
    <lineage>
        <taxon>Bacteria</taxon>
        <taxon>Bacillati</taxon>
        <taxon>Actinomycetota</taxon>
        <taxon>Actinomycetes</taxon>
        <taxon>Kitasatosporales</taxon>
        <taxon>Streptomycetaceae</taxon>
        <taxon>Streptomyces</taxon>
    </lineage>
</organism>
<dbReference type="SUPFAM" id="SSF48452">
    <property type="entry name" value="TPR-like"/>
    <property type="match status" value="1"/>
</dbReference>
<reference evidence="1 2" key="1">
    <citation type="journal article" date="2019" name="Int. J. Syst. Evol. Microbiol.">
        <title>The Global Catalogue of Microorganisms (GCM) 10K type strain sequencing project: providing services to taxonomists for standard genome sequencing and annotation.</title>
        <authorList>
            <consortium name="The Broad Institute Genomics Platform"/>
            <consortium name="The Broad Institute Genome Sequencing Center for Infectious Disease"/>
            <person name="Wu L."/>
            <person name="Ma J."/>
        </authorList>
    </citation>
    <scope>NUCLEOTIDE SEQUENCE [LARGE SCALE GENOMIC DNA]</scope>
    <source>
        <strain evidence="1 2">JCM 3053</strain>
    </source>
</reference>
<dbReference type="EMBL" id="BAAART010000055">
    <property type="protein sequence ID" value="GAA2230108.1"/>
    <property type="molecule type" value="Genomic_DNA"/>
</dbReference>
<proteinExistence type="predicted"/>
<dbReference type="Pfam" id="PF13374">
    <property type="entry name" value="TPR_10"/>
    <property type="match status" value="1"/>
</dbReference>
<sequence>MRICSVDGTGTLGTGFFVAPGWVMTCAHVVRGVQEIAIIPSPPLNNTPMPVKVKTSWGGSVDGQEVRYPDIALLKLQERFEHPCVVLDRKGRPMPEEICHGFGFPERESGLEPPGSPATFRFEGVEGDAFLTFKEGSADPGLSGAPLVSPGRDAVVGMMVATRGSSTSLGGYVTPVTSLLREKKLGRKVLKCNGEAMRANPHSWDGVVCVDKPSPSLAEWEADAESAGISIWTDADVEIGRAATDDVQPVYRFIDRMPVDVYLLRKNGLPNLQKDFSDLGMVLDRWLVAAPWNEFGGSIRVLWIVGEQDRDQSKGLLACLARAGWHRYRIYDSHHDLSLAARAITRPDMPRFPIGVIGLDLSDQQADDHRALDTWRDVRKAVDIVRGRAAEHDRFPLMVIAGTEKQARQAHEALNWLLEITPVDIKGRPAKRVHSYPDIDPPAPSRLIGSYYNRGLPMTTRNLFGRTKELAELRSAWDSQQTRIFTIVASGGTGKSSLINTWLGEMQAANFLDAQTVLAWSFYSQGTRDNLVSADPFVDFATDWLGGTSKKSLNPWQKGLELAALIKQNVFLLILDGLEPLQYPLTAPDVGGQLTDDSIRALLEELAKPDWQGLCVITTRVPIVDLRPSEDPDAGTVIERELENLDEHAACQLLRSLIGGDRDFRDLQPVVRDVGCHALAVTLLGNYLRDVHHGDVNGRADLAKLTGEGREGAHARRIMASYVQWLQQHKRDTELAVLRVIGLFDRPAFPEAMGALLAEPAIDAALAGLGSVGSDEWNRRVGALRGMGLLNREIPDWPGALDAHPLVREYFRDLLQQEPGTWKEGNRRLFEYYRSRAPGLPSESHGMTHLYSAVNHGCAAGLHEEVFEQVLLKRVWRDRRMNFSTRRLGMTGSDLGALSNFFKRRWTELRELPLSNRARALVMTNAGVRLRQLGRLSDARQCFGSVVREIGPSAAEEEMEDASYAAAQYCELLVIAGRLANPAAGESDSALTSGQSAVEYADCGEDPYFRMHARSSLAEVHFMLGQNPEAERLFEEARKIDREDRPRPPFLYSQSLFRYGYFLIETGHADQVLAQAERDQEWGTNGQDSSLLSKAIRLLVLGAARLSLMERGVRSTDFVHGAHEILDDAVAMFRTAGYADYSVRGLLERARFHRLRHQIEDYDYIRAQEDLDRASSEAERGQMDLLRADILLERAASYREFMRVMTGPERESYKDRLSELLGEVGELIRTMRYARRDRWLKELAG</sequence>
<dbReference type="Gene3D" id="2.40.10.120">
    <property type="match status" value="1"/>
</dbReference>
<dbReference type="SUPFAM" id="SSF50494">
    <property type="entry name" value="Trypsin-like serine proteases"/>
    <property type="match status" value="1"/>
</dbReference>
<dbReference type="SUPFAM" id="SSF52540">
    <property type="entry name" value="P-loop containing nucleoside triphosphate hydrolases"/>
    <property type="match status" value="1"/>
</dbReference>
<name>A0ABN3DFU6_9ACTN</name>
<dbReference type="Gene3D" id="3.40.50.300">
    <property type="entry name" value="P-loop containing nucleotide triphosphate hydrolases"/>
    <property type="match status" value="1"/>
</dbReference>
<dbReference type="InterPro" id="IPR027417">
    <property type="entry name" value="P-loop_NTPase"/>
</dbReference>
<dbReference type="InterPro" id="IPR009003">
    <property type="entry name" value="Peptidase_S1_PA"/>
</dbReference>
<comment type="caution">
    <text evidence="1">The sequence shown here is derived from an EMBL/GenBank/DDBJ whole genome shotgun (WGS) entry which is preliminary data.</text>
</comment>
<evidence type="ECO:0000313" key="1">
    <source>
        <dbReference type="EMBL" id="GAA2230108.1"/>
    </source>
</evidence>
<gene>
    <name evidence="1" type="ORF">GCM10010104_24120</name>
</gene>
<dbReference type="InterPro" id="IPR011990">
    <property type="entry name" value="TPR-like_helical_dom_sf"/>
</dbReference>